<comment type="caution">
    <text evidence="3">The sequence shown here is derived from an EMBL/GenBank/DDBJ whole genome shotgun (WGS) entry which is preliminary data.</text>
</comment>
<gene>
    <name evidence="3" type="ORF">C435_05503</name>
</gene>
<evidence type="ECO:0000313" key="4">
    <source>
        <dbReference type="Proteomes" id="UP000011687"/>
    </source>
</evidence>
<organism evidence="3 4">
    <name type="scientific">Haloarcula marismortui ATCC 33799</name>
    <dbReference type="NCBI Taxonomy" id="662475"/>
    <lineage>
        <taxon>Archaea</taxon>
        <taxon>Methanobacteriati</taxon>
        <taxon>Methanobacteriota</taxon>
        <taxon>Stenosarchaea group</taxon>
        <taxon>Halobacteria</taxon>
        <taxon>Halobacteriales</taxon>
        <taxon>Haloarculaceae</taxon>
        <taxon>Haloarcula</taxon>
    </lineage>
</organism>
<dbReference type="Proteomes" id="UP000011687">
    <property type="component" value="Unassembled WGS sequence"/>
</dbReference>
<dbReference type="PATRIC" id="fig|662475.6.peg.1061"/>
<dbReference type="EMBL" id="AOLS01000032">
    <property type="protein sequence ID" value="EMA22057.1"/>
    <property type="molecule type" value="Genomic_DNA"/>
</dbReference>
<evidence type="ECO:0000259" key="2">
    <source>
        <dbReference type="Pfam" id="PF14470"/>
    </source>
</evidence>
<feature type="compositionally biased region" description="Acidic residues" evidence="1">
    <location>
        <begin position="324"/>
        <end position="339"/>
    </location>
</feature>
<evidence type="ECO:0000256" key="1">
    <source>
        <dbReference type="SAM" id="MobiDB-lite"/>
    </source>
</evidence>
<dbReference type="Pfam" id="PF14470">
    <property type="entry name" value="bPH_3"/>
    <property type="match status" value="1"/>
</dbReference>
<feature type="compositionally biased region" description="Basic and acidic residues" evidence="1">
    <location>
        <begin position="340"/>
        <end position="372"/>
    </location>
</feature>
<proteinExistence type="predicted"/>
<keyword evidence="4" id="KW-1185">Reference proteome</keyword>
<protein>
    <recommendedName>
        <fullName evidence="2">YokE-like PH domain-containing protein</fullName>
    </recommendedName>
</protein>
<feature type="region of interest" description="Disordered" evidence="1">
    <location>
        <begin position="316"/>
        <end position="372"/>
    </location>
</feature>
<dbReference type="RefSeq" id="WP_007188396.1">
    <property type="nucleotide sequence ID" value="NZ_AOLS01000032.1"/>
</dbReference>
<accession>M0KL26</accession>
<evidence type="ECO:0000313" key="3">
    <source>
        <dbReference type="EMBL" id="EMA22057.1"/>
    </source>
</evidence>
<sequence length="372" mass="41184">MGLFGSSDDENAEISGEVKELVENAKHPSVTAKKLTEKSPNIRGHMLAEKPLLEYLEEGEQPHLILHSGAPGGIRIKMGGEKKKILGGSAAVMITNLRVVLAKGVNESDEVSSIPIEGISGGETKHPSALNPTKNTHKLILYADLNSILAEATDIDKREVDNIMNKSVEAEVRIAFDKVSKDDIKFALKYISDKAEEFTNIQNKDKINKYLDDCEKIVHILKGKKAEIKQGEETDSRYAGKGVYTVITDKRVFAVIGQRIKGTDIQNLSYDSIDAVNLDKGVVTTFVSIDSGGRTYRFNAYDNSEAQEAVDYIRKRTNGKLPESEEADSPDSDNEAEGDTAERLEELESLHQKDVLTDEEYESKRQEIIDEL</sequence>
<feature type="domain" description="YokE-like PH" evidence="2">
    <location>
        <begin position="211"/>
        <end position="315"/>
    </location>
</feature>
<dbReference type="AlphaFoldDB" id="M0KL26"/>
<reference evidence="3 4" key="1">
    <citation type="journal article" date="2014" name="PLoS Genet.">
        <title>Phylogenetically driven sequencing of extremely halophilic archaea reveals strategies for static and dynamic osmo-response.</title>
        <authorList>
            <person name="Becker E.A."/>
            <person name="Seitzer P.M."/>
            <person name="Tritt A."/>
            <person name="Larsen D."/>
            <person name="Krusor M."/>
            <person name="Yao A.I."/>
            <person name="Wu D."/>
            <person name="Madern D."/>
            <person name="Eisen J.A."/>
            <person name="Darling A.E."/>
            <person name="Facciotti M.T."/>
        </authorList>
    </citation>
    <scope>NUCLEOTIDE SEQUENCE [LARGE SCALE GENOMIC DNA]</scope>
    <source>
        <strain evidence="3 4">ATCC 33799</strain>
    </source>
</reference>
<name>M0KL26_9EURY</name>
<dbReference type="InterPro" id="IPR039519">
    <property type="entry name" value="YokE-like_PH"/>
</dbReference>